<feature type="region of interest" description="Disordered" evidence="1">
    <location>
        <begin position="1"/>
        <end position="21"/>
    </location>
</feature>
<proteinExistence type="predicted"/>
<sequence>MKVGGRSPGMVGPAREECGTGGRMVQLQEAAGIRMCRTTAPCMGPAASASLPRATQMASPRAHGPDPVKHPWALLGPHKSGIPSL</sequence>
<keyword evidence="3" id="KW-1185">Reference proteome</keyword>
<feature type="region of interest" description="Disordered" evidence="1">
    <location>
        <begin position="51"/>
        <end position="85"/>
    </location>
</feature>
<reference evidence="3" key="2">
    <citation type="submission" date="2017-12" db="EMBL/GenBank/DDBJ databases">
        <title>Genome sequence of the Bar-tailed Godwit (Limosa lapponica baueri).</title>
        <authorList>
            <person name="Lima N.C.B."/>
            <person name="Parody-Merino A.M."/>
            <person name="Battley P.F."/>
            <person name="Fidler A.E."/>
            <person name="Prosdocimi F."/>
        </authorList>
    </citation>
    <scope>NUCLEOTIDE SEQUENCE [LARGE SCALE GENOMIC DNA]</scope>
</reference>
<evidence type="ECO:0000256" key="1">
    <source>
        <dbReference type="SAM" id="MobiDB-lite"/>
    </source>
</evidence>
<dbReference type="AlphaFoldDB" id="A0A2I0T0S3"/>
<reference evidence="3" key="1">
    <citation type="submission" date="2017-11" db="EMBL/GenBank/DDBJ databases">
        <authorList>
            <person name="Lima N.C."/>
            <person name="Parody-Merino A.M."/>
            <person name="Battley P.F."/>
            <person name="Fidler A.E."/>
            <person name="Prosdocimi F."/>
        </authorList>
    </citation>
    <scope>NUCLEOTIDE SEQUENCE [LARGE SCALE GENOMIC DNA]</scope>
</reference>
<protein>
    <submittedName>
        <fullName evidence="2">Uncharacterized protein</fullName>
    </submittedName>
</protein>
<gene>
    <name evidence="2" type="ORF">llap_22295</name>
</gene>
<evidence type="ECO:0000313" key="2">
    <source>
        <dbReference type="EMBL" id="PKU27401.1"/>
    </source>
</evidence>
<organism evidence="2 3">
    <name type="scientific">Limosa lapponica baueri</name>
    <dbReference type="NCBI Taxonomy" id="1758121"/>
    <lineage>
        <taxon>Eukaryota</taxon>
        <taxon>Metazoa</taxon>
        <taxon>Chordata</taxon>
        <taxon>Craniata</taxon>
        <taxon>Vertebrata</taxon>
        <taxon>Euteleostomi</taxon>
        <taxon>Archelosauria</taxon>
        <taxon>Archosauria</taxon>
        <taxon>Dinosauria</taxon>
        <taxon>Saurischia</taxon>
        <taxon>Theropoda</taxon>
        <taxon>Coelurosauria</taxon>
        <taxon>Aves</taxon>
        <taxon>Neognathae</taxon>
        <taxon>Neoaves</taxon>
        <taxon>Charadriiformes</taxon>
        <taxon>Scolopacidae</taxon>
        <taxon>Limosa</taxon>
    </lineage>
</organism>
<dbReference type="Proteomes" id="UP000233556">
    <property type="component" value="Unassembled WGS sequence"/>
</dbReference>
<evidence type="ECO:0000313" key="3">
    <source>
        <dbReference type="Proteomes" id="UP000233556"/>
    </source>
</evidence>
<accession>A0A2I0T0S3</accession>
<dbReference type="EMBL" id="KZ527760">
    <property type="protein sequence ID" value="PKU27401.1"/>
    <property type="molecule type" value="Genomic_DNA"/>
</dbReference>
<name>A0A2I0T0S3_LIMLA</name>